<dbReference type="Gene3D" id="1.20.1500.10">
    <property type="entry name" value="YheA/YmcA-like"/>
    <property type="match status" value="1"/>
</dbReference>
<dbReference type="InterPro" id="IPR010368">
    <property type="entry name" value="Com_YlbF"/>
</dbReference>
<sequence length="144" mass="16089">MIYNEKMLALDDQIDCLLTAIEESASCQDYRLAQASLQKDAQGSRLKQHFQQKKDAYEAVLAYGEYAPGFSKTRQEVLSAKRELDLHPPVAQFRQAETQLQSLLDEIGQTLAQHIDEKIKVDAGNPFFTEGSHQESCGGKCHGS</sequence>
<proteinExistence type="predicted"/>
<reference evidence="1" key="2">
    <citation type="submission" date="2024-02" db="EMBL/GenBank/DDBJ databases">
        <title>The Genome Sequence of Enterococcus diestrammenae JM9A.</title>
        <authorList>
            <person name="Earl A."/>
            <person name="Manson A."/>
            <person name="Gilmore M."/>
            <person name="Sanders J."/>
            <person name="Shea T."/>
            <person name="Howe W."/>
            <person name="Livny J."/>
            <person name="Cuomo C."/>
            <person name="Neafsey D."/>
            <person name="Birren B."/>
        </authorList>
    </citation>
    <scope>NUCLEOTIDE SEQUENCE</scope>
    <source>
        <strain evidence="1">JM9A</strain>
    </source>
</reference>
<dbReference type="PANTHER" id="PTHR38448">
    <property type="entry name" value="REGULATORY PROTEIN YLBF-RELATED"/>
    <property type="match status" value="1"/>
</dbReference>
<dbReference type="SUPFAM" id="SSF158622">
    <property type="entry name" value="YheA/YmcA-like"/>
    <property type="match status" value="1"/>
</dbReference>
<dbReference type="Proteomes" id="UP001429357">
    <property type="component" value="Unassembled WGS sequence"/>
</dbReference>
<dbReference type="InterPro" id="IPR023378">
    <property type="entry name" value="YheA/YmcA-like_dom_sf"/>
</dbReference>
<gene>
    <name evidence="1" type="ORF">BAU18_001428</name>
</gene>
<keyword evidence="2" id="KW-1185">Reference proteome</keyword>
<dbReference type="Pfam" id="PF06133">
    <property type="entry name" value="Com_YlbF"/>
    <property type="match status" value="1"/>
</dbReference>
<evidence type="ECO:0000313" key="2">
    <source>
        <dbReference type="Proteomes" id="UP001429357"/>
    </source>
</evidence>
<name>A0ABV0F1A6_9ENTE</name>
<dbReference type="PANTHER" id="PTHR38448:SF2">
    <property type="entry name" value="REGULATORY PROTEIN YLBF"/>
    <property type="match status" value="1"/>
</dbReference>
<protein>
    <recommendedName>
        <fullName evidence="3">YlbF family regulator</fullName>
    </recommendedName>
</protein>
<organism evidence="1 2">
    <name type="scientific">Enterococcus diestrammenae</name>
    <dbReference type="NCBI Taxonomy" id="1155073"/>
    <lineage>
        <taxon>Bacteria</taxon>
        <taxon>Bacillati</taxon>
        <taxon>Bacillota</taxon>
        <taxon>Bacilli</taxon>
        <taxon>Lactobacillales</taxon>
        <taxon>Enterococcaceae</taxon>
        <taxon>Enterococcus</taxon>
    </lineage>
</organism>
<reference evidence="1" key="1">
    <citation type="submission" date="2016-06" db="EMBL/GenBank/DDBJ databases">
        <authorList>
            <person name="Van Tyne D."/>
        </authorList>
    </citation>
    <scope>NUCLEOTIDE SEQUENCE</scope>
    <source>
        <strain evidence="1">JM9A</strain>
    </source>
</reference>
<comment type="caution">
    <text evidence="1">The sequence shown here is derived from an EMBL/GenBank/DDBJ whole genome shotgun (WGS) entry which is preliminary data.</text>
</comment>
<dbReference type="InterPro" id="IPR052767">
    <property type="entry name" value="Bact_com_dev_regulator"/>
</dbReference>
<evidence type="ECO:0000313" key="1">
    <source>
        <dbReference type="EMBL" id="MEO1781839.1"/>
    </source>
</evidence>
<dbReference type="RefSeq" id="WP_161868551.1">
    <property type="nucleotide sequence ID" value="NZ_MAEI02000001.1"/>
</dbReference>
<dbReference type="EMBL" id="MAEI02000001">
    <property type="protein sequence ID" value="MEO1781839.1"/>
    <property type="molecule type" value="Genomic_DNA"/>
</dbReference>
<accession>A0ABV0F1A6</accession>
<evidence type="ECO:0008006" key="3">
    <source>
        <dbReference type="Google" id="ProtNLM"/>
    </source>
</evidence>